<reference evidence="3" key="2">
    <citation type="submission" date="2020-09" db="EMBL/GenBank/DDBJ databases">
        <authorList>
            <person name="Sun Q."/>
            <person name="Zhou Y."/>
        </authorList>
    </citation>
    <scope>NUCLEOTIDE SEQUENCE</scope>
    <source>
        <strain evidence="3">CGMCC 4.5737</strain>
    </source>
</reference>
<evidence type="ECO:0000259" key="2">
    <source>
        <dbReference type="Pfam" id="PF04149"/>
    </source>
</evidence>
<dbReference type="AlphaFoldDB" id="A0A8J3C9Y4"/>
<dbReference type="InterPro" id="IPR007278">
    <property type="entry name" value="DUF397"/>
</dbReference>
<organism evidence="3 4">
    <name type="scientific">Longimycelium tulufanense</name>
    <dbReference type="NCBI Taxonomy" id="907463"/>
    <lineage>
        <taxon>Bacteria</taxon>
        <taxon>Bacillati</taxon>
        <taxon>Actinomycetota</taxon>
        <taxon>Actinomycetes</taxon>
        <taxon>Pseudonocardiales</taxon>
        <taxon>Pseudonocardiaceae</taxon>
        <taxon>Longimycelium</taxon>
    </lineage>
</organism>
<proteinExistence type="predicted"/>
<evidence type="ECO:0000256" key="1">
    <source>
        <dbReference type="SAM" id="MobiDB-lite"/>
    </source>
</evidence>
<dbReference type="Pfam" id="PF04149">
    <property type="entry name" value="DUF397"/>
    <property type="match status" value="1"/>
</dbReference>
<gene>
    <name evidence="3" type="ORF">GCM10012275_02280</name>
</gene>
<accession>A0A8J3C9Y4</accession>
<dbReference type="Proteomes" id="UP000637578">
    <property type="component" value="Unassembled WGS sequence"/>
</dbReference>
<name>A0A8J3C9Y4_9PSEU</name>
<comment type="caution">
    <text evidence="3">The sequence shown here is derived from an EMBL/GenBank/DDBJ whole genome shotgun (WGS) entry which is preliminary data.</text>
</comment>
<evidence type="ECO:0000313" key="4">
    <source>
        <dbReference type="Proteomes" id="UP000637578"/>
    </source>
</evidence>
<dbReference type="EMBL" id="BMMK01000001">
    <property type="protein sequence ID" value="GGM34510.1"/>
    <property type="molecule type" value="Genomic_DNA"/>
</dbReference>
<protein>
    <recommendedName>
        <fullName evidence="2">DUF397 domain-containing protein</fullName>
    </recommendedName>
</protein>
<evidence type="ECO:0000313" key="3">
    <source>
        <dbReference type="EMBL" id="GGM34510.1"/>
    </source>
</evidence>
<feature type="domain" description="DUF397" evidence="2">
    <location>
        <begin position="10"/>
        <end position="63"/>
    </location>
</feature>
<dbReference type="RefSeq" id="WP_189052900.1">
    <property type="nucleotide sequence ID" value="NZ_BMMK01000001.1"/>
</dbReference>
<keyword evidence="4" id="KW-1185">Reference proteome</keyword>
<reference evidence="3" key="1">
    <citation type="journal article" date="2014" name="Int. J. Syst. Evol. Microbiol.">
        <title>Complete genome sequence of Corynebacterium casei LMG S-19264T (=DSM 44701T), isolated from a smear-ripened cheese.</title>
        <authorList>
            <consortium name="US DOE Joint Genome Institute (JGI-PGF)"/>
            <person name="Walter F."/>
            <person name="Albersmeier A."/>
            <person name="Kalinowski J."/>
            <person name="Ruckert C."/>
        </authorList>
    </citation>
    <scope>NUCLEOTIDE SEQUENCE</scope>
    <source>
        <strain evidence="3">CGMCC 4.5737</strain>
    </source>
</reference>
<feature type="region of interest" description="Disordered" evidence="1">
    <location>
        <begin position="1"/>
        <end position="21"/>
    </location>
</feature>
<sequence>MPYAVPGDTGWFKSSHSGGGNDQCVEVRMIADAGIGVRDSKNRDHTTLWFTLSSWGAFIAHVKHGRCDLFE</sequence>